<feature type="chain" id="PRO_5046022165" description="PsbP C-terminal domain-containing protein" evidence="1">
    <location>
        <begin position="22"/>
        <end position="166"/>
    </location>
</feature>
<evidence type="ECO:0000313" key="2">
    <source>
        <dbReference type="EMBL" id="GAA6410637.1"/>
    </source>
</evidence>
<evidence type="ECO:0000313" key="3">
    <source>
        <dbReference type="Proteomes" id="UP001600943"/>
    </source>
</evidence>
<evidence type="ECO:0000256" key="1">
    <source>
        <dbReference type="SAM" id="SignalP"/>
    </source>
</evidence>
<gene>
    <name evidence="2" type="ORF">K040078D81_47540</name>
</gene>
<dbReference type="EMBL" id="BAABYW010000001">
    <property type="protein sequence ID" value="GAA6410637.1"/>
    <property type="molecule type" value="Genomic_DNA"/>
</dbReference>
<protein>
    <recommendedName>
        <fullName evidence="4">PsbP C-terminal domain-containing protein</fullName>
    </recommendedName>
</protein>
<reference evidence="2 3" key="1">
    <citation type="submission" date="2024-04" db="EMBL/GenBank/DDBJ databases">
        <title>Defined microbial consortia suppress multidrug-resistant proinflammatory Enterobacteriaceae via ecological control.</title>
        <authorList>
            <person name="Furuichi M."/>
            <person name="Kawaguchi T."/>
            <person name="Pust M."/>
            <person name="Yasuma K."/>
            <person name="Plichta D."/>
            <person name="Hasegawa N."/>
            <person name="Ohya T."/>
            <person name="Bhattarai S."/>
            <person name="Sasajima S."/>
            <person name="Aoto Y."/>
            <person name="Tuganbaev T."/>
            <person name="Yaginuma M."/>
            <person name="Ueda M."/>
            <person name="Okahashi N."/>
            <person name="Amafuji K."/>
            <person name="Kiridooshi Y."/>
            <person name="Sugita K."/>
            <person name="Strazar M."/>
            <person name="Skelly A."/>
            <person name="Suda W."/>
            <person name="Hattori M."/>
            <person name="Nakamoto N."/>
            <person name="Caballero S."/>
            <person name="Norman J."/>
            <person name="Olle B."/>
            <person name="Tanoue T."/>
            <person name="Arita M."/>
            <person name="Bucci V."/>
            <person name="Atarashi K."/>
            <person name="Xavier R."/>
            <person name="Honda K."/>
        </authorList>
    </citation>
    <scope>NUCLEOTIDE SEQUENCE [LARGE SCALE GENOMIC DNA]</scope>
    <source>
        <strain evidence="3">k04-0078-D8-1</strain>
    </source>
</reference>
<evidence type="ECO:0008006" key="4">
    <source>
        <dbReference type="Google" id="ProtNLM"/>
    </source>
</evidence>
<sequence>MKKKIVSLFMAATLSASISLCSCGKEVPFGKEEVVERKLSTVNYQVPKEWAEETSNDVNVHFPGGTADPNASYIMTAFIDDQPFDEYIDGIAENGAENFEKEEVTIDGTKGYKVTFTMQDETGDASCIMYSVSTDDGIFTAAYSQSSNGEDYSDYIDKLVHTVKFK</sequence>
<feature type="signal peptide" evidence="1">
    <location>
        <begin position="1"/>
        <end position="21"/>
    </location>
</feature>
<name>A0ABQ0BGP9_9FIRM</name>
<comment type="caution">
    <text evidence="2">The sequence shown here is derived from an EMBL/GenBank/DDBJ whole genome shotgun (WGS) entry which is preliminary data.</text>
</comment>
<dbReference type="Proteomes" id="UP001600943">
    <property type="component" value="Unassembled WGS sequence"/>
</dbReference>
<accession>A0ABQ0BGP9</accession>
<proteinExistence type="predicted"/>
<organism evidence="2 3">
    <name type="scientific">Blautia hominis</name>
    <dbReference type="NCBI Taxonomy" id="2025493"/>
    <lineage>
        <taxon>Bacteria</taxon>
        <taxon>Bacillati</taxon>
        <taxon>Bacillota</taxon>
        <taxon>Clostridia</taxon>
        <taxon>Lachnospirales</taxon>
        <taxon>Lachnospiraceae</taxon>
        <taxon>Blautia</taxon>
    </lineage>
</organism>
<dbReference type="RefSeq" id="WP_244807226.1">
    <property type="nucleotide sequence ID" value="NZ_BAABYW010000001.1"/>
</dbReference>
<keyword evidence="3" id="KW-1185">Reference proteome</keyword>
<dbReference type="PROSITE" id="PS51257">
    <property type="entry name" value="PROKAR_LIPOPROTEIN"/>
    <property type="match status" value="1"/>
</dbReference>
<keyword evidence="1" id="KW-0732">Signal</keyword>